<protein>
    <submittedName>
        <fullName evidence="1">Uncharacterized protein</fullName>
    </submittedName>
</protein>
<evidence type="ECO:0000313" key="1">
    <source>
        <dbReference type="EMBL" id="PON91678.1"/>
    </source>
</evidence>
<gene>
    <name evidence="1" type="ORF">TorRG33x02_125090</name>
</gene>
<dbReference type="InParanoid" id="A0A2P5F1L4"/>
<dbReference type="Proteomes" id="UP000237000">
    <property type="component" value="Unassembled WGS sequence"/>
</dbReference>
<evidence type="ECO:0000313" key="2">
    <source>
        <dbReference type="Proteomes" id="UP000237000"/>
    </source>
</evidence>
<reference evidence="2" key="1">
    <citation type="submission" date="2016-06" db="EMBL/GenBank/DDBJ databases">
        <title>Parallel loss of symbiosis genes in relatives of nitrogen-fixing non-legume Parasponia.</title>
        <authorList>
            <person name="Van Velzen R."/>
            <person name="Holmer R."/>
            <person name="Bu F."/>
            <person name="Rutten L."/>
            <person name="Van Zeijl A."/>
            <person name="Liu W."/>
            <person name="Santuari L."/>
            <person name="Cao Q."/>
            <person name="Sharma T."/>
            <person name="Shen D."/>
            <person name="Roswanjaya Y."/>
            <person name="Wardhani T."/>
            <person name="Kalhor M.S."/>
            <person name="Jansen J."/>
            <person name="Van den Hoogen J."/>
            <person name="Gungor B."/>
            <person name="Hartog M."/>
            <person name="Hontelez J."/>
            <person name="Verver J."/>
            <person name="Yang W.-C."/>
            <person name="Schijlen E."/>
            <person name="Repin R."/>
            <person name="Schilthuizen M."/>
            <person name="Schranz E."/>
            <person name="Heidstra R."/>
            <person name="Miyata K."/>
            <person name="Fedorova E."/>
            <person name="Kohlen W."/>
            <person name="Bisseling T."/>
            <person name="Smit S."/>
            <person name="Geurts R."/>
        </authorList>
    </citation>
    <scope>NUCLEOTIDE SEQUENCE [LARGE SCALE GENOMIC DNA]</scope>
    <source>
        <strain evidence="2">cv. RG33-2</strain>
    </source>
</reference>
<comment type="caution">
    <text evidence="1">The sequence shown here is derived from an EMBL/GenBank/DDBJ whole genome shotgun (WGS) entry which is preliminary data.</text>
</comment>
<feature type="non-terminal residue" evidence="1">
    <location>
        <position position="59"/>
    </location>
</feature>
<organism evidence="1 2">
    <name type="scientific">Trema orientale</name>
    <name type="common">Charcoal tree</name>
    <name type="synonym">Celtis orientalis</name>
    <dbReference type="NCBI Taxonomy" id="63057"/>
    <lineage>
        <taxon>Eukaryota</taxon>
        <taxon>Viridiplantae</taxon>
        <taxon>Streptophyta</taxon>
        <taxon>Embryophyta</taxon>
        <taxon>Tracheophyta</taxon>
        <taxon>Spermatophyta</taxon>
        <taxon>Magnoliopsida</taxon>
        <taxon>eudicotyledons</taxon>
        <taxon>Gunneridae</taxon>
        <taxon>Pentapetalae</taxon>
        <taxon>rosids</taxon>
        <taxon>fabids</taxon>
        <taxon>Rosales</taxon>
        <taxon>Cannabaceae</taxon>
        <taxon>Trema</taxon>
    </lineage>
</organism>
<name>A0A2P5F1L4_TREOI</name>
<dbReference type="OrthoDB" id="10419548at2759"/>
<accession>A0A2P5F1L4</accession>
<dbReference type="EMBL" id="JXTC01000072">
    <property type="protein sequence ID" value="PON91678.1"/>
    <property type="molecule type" value="Genomic_DNA"/>
</dbReference>
<sequence length="59" mass="7039">MRRLCSIASMIPSLIVIHSARKWKKESTIFLEREARTEPRQSRITPLTFEKRVTHCHDF</sequence>
<keyword evidence="2" id="KW-1185">Reference proteome</keyword>
<dbReference type="AlphaFoldDB" id="A0A2P5F1L4"/>
<proteinExistence type="predicted"/>